<comment type="caution">
    <text evidence="2">The sequence shown here is derived from an EMBL/GenBank/DDBJ whole genome shotgun (WGS) entry which is preliminary data.</text>
</comment>
<gene>
    <name evidence="2" type="ORF">DES41_110119</name>
</gene>
<dbReference type="Proteomes" id="UP000252884">
    <property type="component" value="Unassembled WGS sequence"/>
</dbReference>
<reference evidence="2 3" key="1">
    <citation type="submission" date="2018-07" db="EMBL/GenBank/DDBJ databases">
        <title>Genomic Encyclopedia of Type Strains, Phase IV (KMG-IV): sequencing the most valuable type-strain genomes for metagenomic binning, comparative biology and taxonomic classification.</title>
        <authorList>
            <person name="Goeker M."/>
        </authorList>
    </citation>
    <scope>NUCLEOTIDE SEQUENCE [LARGE SCALE GENOMIC DNA]</scope>
    <source>
        <strain evidence="2 3">DSM 21634</strain>
    </source>
</reference>
<evidence type="ECO:0000256" key="1">
    <source>
        <dbReference type="SAM" id="SignalP"/>
    </source>
</evidence>
<evidence type="ECO:0000313" key="3">
    <source>
        <dbReference type="Proteomes" id="UP000252884"/>
    </source>
</evidence>
<dbReference type="AlphaFoldDB" id="A0A368XL48"/>
<dbReference type="OrthoDB" id="5297282at2"/>
<keyword evidence="3" id="KW-1185">Reference proteome</keyword>
<proteinExistence type="predicted"/>
<sequence length="182" mass="20186">MKPITKKAALAALCLVFGAAAQAQQQRQGPALYLEAGQARHHGATTDAMTLGVRLPTDVRFFSGRLALAVDGYASRWQADALPGERDDFTQLGLVPMLRWRFDEGRSPWFVEGGIGVSYLVHGYRTRTKAFGSRWNFSDHLGVGYSFGRHEIGMYVKHVSNGGLDKPNPGETFYQLRYSYAL</sequence>
<dbReference type="Pfam" id="PF09411">
    <property type="entry name" value="PagL"/>
    <property type="match status" value="1"/>
</dbReference>
<organism evidence="2 3">
    <name type="scientific">Pseudorhodoferax soli</name>
    <dbReference type="NCBI Taxonomy" id="545864"/>
    <lineage>
        <taxon>Bacteria</taxon>
        <taxon>Pseudomonadati</taxon>
        <taxon>Pseudomonadota</taxon>
        <taxon>Betaproteobacteria</taxon>
        <taxon>Burkholderiales</taxon>
        <taxon>Comamonadaceae</taxon>
    </lineage>
</organism>
<dbReference type="EMBL" id="QPJK01000010">
    <property type="protein sequence ID" value="RCW66754.1"/>
    <property type="molecule type" value="Genomic_DNA"/>
</dbReference>
<feature type="signal peptide" evidence="1">
    <location>
        <begin position="1"/>
        <end position="23"/>
    </location>
</feature>
<feature type="chain" id="PRO_5016671966" evidence="1">
    <location>
        <begin position="24"/>
        <end position="182"/>
    </location>
</feature>
<dbReference type="InterPro" id="IPR018550">
    <property type="entry name" value="Lipid-A_deacylase-rel"/>
</dbReference>
<dbReference type="Gene3D" id="2.40.160.20">
    <property type="match status" value="1"/>
</dbReference>
<keyword evidence="1" id="KW-0732">Signal</keyword>
<dbReference type="RefSeq" id="WP_114471265.1">
    <property type="nucleotide sequence ID" value="NZ_QPJK01000010.1"/>
</dbReference>
<accession>A0A368XL48</accession>
<protein>
    <submittedName>
        <fullName evidence="2">Lipid A 3-O-deacylase</fullName>
    </submittedName>
</protein>
<evidence type="ECO:0000313" key="2">
    <source>
        <dbReference type="EMBL" id="RCW66754.1"/>
    </source>
</evidence>
<name>A0A368XL48_9BURK</name>